<dbReference type="Proteomes" id="UP000094960">
    <property type="component" value="Chromosome"/>
</dbReference>
<organism evidence="2 3">
    <name type="scientific">Streptomyces fodineus</name>
    <dbReference type="NCBI Taxonomy" id="1904616"/>
    <lineage>
        <taxon>Bacteria</taxon>
        <taxon>Bacillati</taxon>
        <taxon>Actinomycetota</taxon>
        <taxon>Actinomycetes</taxon>
        <taxon>Kitasatosporales</taxon>
        <taxon>Streptomycetaceae</taxon>
        <taxon>Streptomyces</taxon>
    </lineage>
</organism>
<keyword evidence="3" id="KW-1185">Reference proteome</keyword>
<sequence length="70" mass="7928">MSARRATKAGAATAHDGQHRPGVQCPWDDPQCPSCLLEFSVHIAWLATGKHRPWDDHHHVPSRCFECQRE</sequence>
<evidence type="ECO:0000313" key="3">
    <source>
        <dbReference type="Proteomes" id="UP000094960"/>
    </source>
</evidence>
<accession>A0A1D7YE59</accession>
<proteinExistence type="predicted"/>
<gene>
    <name evidence="2" type="ORF">BFF78_25160</name>
</gene>
<protein>
    <submittedName>
        <fullName evidence="2">Uncharacterized protein</fullName>
    </submittedName>
</protein>
<dbReference type="AlphaFoldDB" id="A0A1D7YE59"/>
<feature type="region of interest" description="Disordered" evidence="1">
    <location>
        <begin position="1"/>
        <end position="22"/>
    </location>
</feature>
<dbReference type="EMBL" id="CP017248">
    <property type="protein sequence ID" value="AOR33907.1"/>
    <property type="molecule type" value="Genomic_DNA"/>
</dbReference>
<feature type="compositionally biased region" description="Low complexity" evidence="1">
    <location>
        <begin position="1"/>
        <end position="14"/>
    </location>
</feature>
<evidence type="ECO:0000256" key="1">
    <source>
        <dbReference type="SAM" id="MobiDB-lite"/>
    </source>
</evidence>
<name>A0A1D7YE59_9ACTN</name>
<evidence type="ECO:0000313" key="2">
    <source>
        <dbReference type="EMBL" id="AOR33907.1"/>
    </source>
</evidence>
<reference evidence="3" key="1">
    <citation type="submission" date="2016-09" db="EMBL/GenBank/DDBJ databases">
        <title>Streptomyces puniciscabiei strain:TW1S1 Genome sequencing and assembly.</title>
        <authorList>
            <person name="Kim M.-K."/>
            <person name="Kim S.B."/>
        </authorList>
    </citation>
    <scope>NUCLEOTIDE SEQUENCE [LARGE SCALE GENOMIC DNA]</scope>
    <source>
        <strain evidence="3">TW1S1</strain>
    </source>
</reference>
<dbReference type="KEGG" id="spun:BFF78_25160"/>